<gene>
    <name evidence="1" type="ORF">BXY39_1286</name>
</gene>
<evidence type="ECO:0000313" key="2">
    <source>
        <dbReference type="Proteomes" id="UP000271227"/>
    </source>
</evidence>
<comment type="caution">
    <text evidence="1">The sequence shown here is derived from an EMBL/GenBank/DDBJ whole genome shotgun (WGS) entry which is preliminary data.</text>
</comment>
<protein>
    <submittedName>
        <fullName evidence="1">Uncharacterized protein</fullName>
    </submittedName>
</protein>
<reference evidence="1 2" key="1">
    <citation type="submission" date="2018-10" db="EMBL/GenBank/DDBJ databases">
        <title>Genomic Encyclopedia of Archaeal and Bacterial Type Strains, Phase II (KMG-II): from individual species to whole genera.</title>
        <authorList>
            <person name="Goeker M."/>
        </authorList>
    </citation>
    <scope>NUCLEOTIDE SEQUENCE [LARGE SCALE GENOMIC DNA]</scope>
    <source>
        <strain evidence="1 2">DSM 25217</strain>
    </source>
</reference>
<name>A0A3M0CGC1_9PROT</name>
<dbReference type="Gene3D" id="1.25.40.10">
    <property type="entry name" value="Tetratricopeptide repeat domain"/>
    <property type="match status" value="1"/>
</dbReference>
<sequence>MTDTAFLPVLSRPFAVFCMGLLVLAGCAGGPEVRVNTDVGPVSAAARNRLAQKDPDGLTTLAAAFERSGQAKEARILYAQALAAHPGLVSAELGLVRLDMDEGRRRQAVSRLEAMMEQRPALAAPRRLRALVAAKEGSFPQARGWLAPLFRQGVRDRESLQLQARIFAAEGRWADALKLLAPLCHDPDTSPAACTDMALIEALQGQYRVALKTVQSNLDRRVPEGGLHRTLARIYALSGQVEEARRIARLGYSGETGKGSSQTLLFELATLGRLQGPERAAYLFFGVLPHGTAKPSLDAGPTTP</sequence>
<proteinExistence type="predicted"/>
<dbReference type="AlphaFoldDB" id="A0A3M0CGC1"/>
<dbReference type="SUPFAM" id="SSF48452">
    <property type="entry name" value="TPR-like"/>
    <property type="match status" value="1"/>
</dbReference>
<keyword evidence="2" id="KW-1185">Reference proteome</keyword>
<evidence type="ECO:0000313" key="1">
    <source>
        <dbReference type="EMBL" id="RMB08651.1"/>
    </source>
</evidence>
<organism evidence="1 2">
    <name type="scientific">Eilatimonas milleporae</name>
    <dbReference type="NCBI Taxonomy" id="911205"/>
    <lineage>
        <taxon>Bacteria</taxon>
        <taxon>Pseudomonadati</taxon>
        <taxon>Pseudomonadota</taxon>
        <taxon>Alphaproteobacteria</taxon>
        <taxon>Kordiimonadales</taxon>
        <taxon>Kordiimonadaceae</taxon>
        <taxon>Eilatimonas</taxon>
    </lineage>
</organism>
<dbReference type="InParanoid" id="A0A3M0CGC1"/>
<accession>A0A3M0CGC1</accession>
<dbReference type="Proteomes" id="UP000271227">
    <property type="component" value="Unassembled WGS sequence"/>
</dbReference>
<dbReference type="EMBL" id="REFR01000010">
    <property type="protein sequence ID" value="RMB08651.1"/>
    <property type="molecule type" value="Genomic_DNA"/>
</dbReference>
<dbReference type="InterPro" id="IPR011990">
    <property type="entry name" value="TPR-like_helical_dom_sf"/>
</dbReference>